<dbReference type="InterPro" id="IPR052050">
    <property type="entry name" value="SecEffector_AnkRepeat"/>
</dbReference>
<dbReference type="OrthoDB" id="187035at2759"/>
<name>A0A835YSQ0_9STRA</name>
<gene>
    <name evidence="2" type="ORF">JKP88DRAFT_280471</name>
</gene>
<reference evidence="2" key="1">
    <citation type="submission" date="2021-02" db="EMBL/GenBank/DDBJ databases">
        <title>First Annotated Genome of the Yellow-green Alga Tribonema minus.</title>
        <authorList>
            <person name="Mahan K.M."/>
        </authorList>
    </citation>
    <scope>NUCLEOTIDE SEQUENCE</scope>
    <source>
        <strain evidence="2">UTEX B ZZ1240</strain>
    </source>
</reference>
<dbReference type="PANTHER" id="PTHR46586:SF3">
    <property type="entry name" value="ANKYRIN REPEAT-CONTAINING PROTEIN"/>
    <property type="match status" value="1"/>
</dbReference>
<protein>
    <submittedName>
        <fullName evidence="2">Uncharacterized protein</fullName>
    </submittedName>
</protein>
<evidence type="ECO:0000313" key="2">
    <source>
        <dbReference type="EMBL" id="KAG5179362.1"/>
    </source>
</evidence>
<comment type="caution">
    <text evidence="2">The sequence shown here is derived from an EMBL/GenBank/DDBJ whole genome shotgun (WGS) entry which is preliminary data.</text>
</comment>
<sequence>MERIKRIAATKAAVATHAMLDFEEHGEYYAELNEEFADVMHIEHAAAEHVSHEDCLVEDLEAASAGAVGKPTQAAPIGDSRDTSHRRQQASARVLAQLRSQPSSYLTGKTNASNTDGYAAGVGEDAKWARAEGCPWDEDTSAQAAASGHLGVLQWARAEGCPWDTGTYAQAVKGGHLRVLRWACANSCPWDVETCAQAAGGGHLGVLQWARANSCPWDVDTCAQAAGGGHLHVLQWARANGCPWDADTCTQAEEGGYLDVPQWAHANGCRGSTSIADVMI</sequence>
<keyword evidence="3" id="KW-1185">Reference proteome</keyword>
<accession>A0A835YSQ0</accession>
<dbReference type="AlphaFoldDB" id="A0A835YSQ0"/>
<evidence type="ECO:0000313" key="3">
    <source>
        <dbReference type="Proteomes" id="UP000664859"/>
    </source>
</evidence>
<evidence type="ECO:0000256" key="1">
    <source>
        <dbReference type="SAM" id="MobiDB-lite"/>
    </source>
</evidence>
<dbReference type="PANTHER" id="PTHR46586">
    <property type="entry name" value="ANKYRIN REPEAT-CONTAINING PROTEIN"/>
    <property type="match status" value="1"/>
</dbReference>
<dbReference type="Proteomes" id="UP000664859">
    <property type="component" value="Unassembled WGS sequence"/>
</dbReference>
<proteinExistence type="predicted"/>
<dbReference type="SUPFAM" id="SSF140860">
    <property type="entry name" value="Pseudo ankyrin repeat-like"/>
    <property type="match status" value="1"/>
</dbReference>
<organism evidence="2 3">
    <name type="scientific">Tribonema minus</name>
    <dbReference type="NCBI Taxonomy" id="303371"/>
    <lineage>
        <taxon>Eukaryota</taxon>
        <taxon>Sar</taxon>
        <taxon>Stramenopiles</taxon>
        <taxon>Ochrophyta</taxon>
        <taxon>PX clade</taxon>
        <taxon>Xanthophyceae</taxon>
        <taxon>Tribonematales</taxon>
        <taxon>Tribonemataceae</taxon>
        <taxon>Tribonema</taxon>
    </lineage>
</organism>
<feature type="region of interest" description="Disordered" evidence="1">
    <location>
        <begin position="66"/>
        <end position="91"/>
    </location>
</feature>
<dbReference type="EMBL" id="JAFCMP010000479">
    <property type="protein sequence ID" value="KAG5179362.1"/>
    <property type="molecule type" value="Genomic_DNA"/>
</dbReference>